<dbReference type="EMBL" id="JAKLUA010000025">
    <property type="protein sequence ID" value="MCG2672828.1"/>
    <property type="molecule type" value="Genomic_DNA"/>
</dbReference>
<accession>A0ABS9M0Q8</accession>
<gene>
    <name evidence="1" type="ORF">L6637_38485</name>
</gene>
<feature type="non-terminal residue" evidence="1">
    <location>
        <position position="61"/>
    </location>
</feature>
<name>A0ABS9M0Q8_9BRAD</name>
<keyword evidence="2" id="KW-1185">Reference proteome</keyword>
<proteinExistence type="predicted"/>
<protein>
    <submittedName>
        <fullName evidence="1">IS110 family transposase</fullName>
    </submittedName>
</protein>
<organism evidence="1 2">
    <name type="scientific">Bradyrhizobium zhengyangense</name>
    <dbReference type="NCBI Taxonomy" id="2911009"/>
    <lineage>
        <taxon>Bacteria</taxon>
        <taxon>Pseudomonadati</taxon>
        <taxon>Pseudomonadota</taxon>
        <taxon>Alphaproteobacteria</taxon>
        <taxon>Hyphomicrobiales</taxon>
        <taxon>Nitrobacteraceae</taxon>
        <taxon>Bradyrhizobium</taxon>
    </lineage>
</organism>
<sequence>MEYFCGLDVGMDETAMCLVDDTGKVVLETAVVTDPETIKAALAPYLGRLRRLGHEAGSLSP</sequence>
<dbReference type="Proteomes" id="UP001139012">
    <property type="component" value="Unassembled WGS sequence"/>
</dbReference>
<reference evidence="1" key="1">
    <citation type="submission" date="2022-01" db="EMBL/GenBank/DDBJ databases">
        <title>Genome sequnece data of strain Bradyrhizobium sp. nov.</title>
        <authorList>
            <person name="Zhang J."/>
        </authorList>
    </citation>
    <scope>NUCLEOTIDE SEQUENCE</scope>
    <source>
        <strain evidence="1">WYCCWR 12774</strain>
    </source>
</reference>
<evidence type="ECO:0000313" key="1">
    <source>
        <dbReference type="EMBL" id="MCG2672828.1"/>
    </source>
</evidence>
<evidence type="ECO:0000313" key="2">
    <source>
        <dbReference type="Proteomes" id="UP001139012"/>
    </source>
</evidence>
<comment type="caution">
    <text evidence="1">The sequence shown here is derived from an EMBL/GenBank/DDBJ whole genome shotgun (WGS) entry which is preliminary data.</text>
</comment>